<keyword evidence="3" id="KW-1185">Reference proteome</keyword>
<dbReference type="Gene3D" id="3.10.450.50">
    <property type="match status" value="1"/>
</dbReference>
<evidence type="ECO:0000313" key="3">
    <source>
        <dbReference type="Proteomes" id="UP000234775"/>
    </source>
</evidence>
<evidence type="ECO:0000313" key="2">
    <source>
        <dbReference type="EMBL" id="PKY91648.1"/>
    </source>
</evidence>
<dbReference type="InterPro" id="IPR032710">
    <property type="entry name" value="NTF2-like_dom_sf"/>
</dbReference>
<feature type="domain" description="SnoaL-like" evidence="1">
    <location>
        <begin position="19"/>
        <end position="155"/>
    </location>
</feature>
<dbReference type="Proteomes" id="UP000234775">
    <property type="component" value="Unassembled WGS sequence"/>
</dbReference>
<protein>
    <recommendedName>
        <fullName evidence="1">SnoaL-like domain-containing protein</fullName>
    </recommendedName>
</protein>
<reference evidence="2 3" key="1">
    <citation type="submission" date="2017-12" db="EMBL/GenBank/DDBJ databases">
        <title>Phylogenetic diversity of female urinary microbiome.</title>
        <authorList>
            <person name="Thomas-White K."/>
            <person name="Wolfe A.J."/>
        </authorList>
    </citation>
    <scope>NUCLEOTIDE SEQUENCE [LARGE SCALE GENOMIC DNA]</scope>
    <source>
        <strain evidence="2 3">UMB0844</strain>
    </source>
</reference>
<dbReference type="AlphaFoldDB" id="A0A2I1K7N5"/>
<dbReference type="Pfam" id="PF13577">
    <property type="entry name" value="SnoaL_4"/>
    <property type="match status" value="1"/>
</dbReference>
<dbReference type="EMBL" id="PKGZ01000002">
    <property type="protein sequence ID" value="PKY91648.1"/>
    <property type="molecule type" value="Genomic_DNA"/>
</dbReference>
<dbReference type="InterPro" id="IPR037401">
    <property type="entry name" value="SnoaL-like"/>
</dbReference>
<comment type="caution">
    <text evidence="2">The sequence shown here is derived from an EMBL/GenBank/DDBJ whole genome shotgun (WGS) entry which is preliminary data.</text>
</comment>
<sequence>MDSLNTHRKRRLTMSPLEKLIAIEEIKQCKARYWRAVDSKDFDLLRTVLAEDVVFDTSLVATDPVKGQHPLIPSKQEPSRSCEEIIANARKLMGDNVQSAHMGHIPEITLTSDTTAKAYFPFEDRVLTHGKAAFDGYGYYDDTFEKIDGHWKVKASKVYRYRVIFDDINL</sequence>
<evidence type="ECO:0000259" key="1">
    <source>
        <dbReference type="Pfam" id="PF13577"/>
    </source>
</evidence>
<name>A0A2I1K7N5_9LACT</name>
<proteinExistence type="predicted"/>
<gene>
    <name evidence="2" type="ORF">CYJ27_02940</name>
</gene>
<organism evidence="2 3">
    <name type="scientific">Aerococcus christensenii</name>
    <dbReference type="NCBI Taxonomy" id="87541"/>
    <lineage>
        <taxon>Bacteria</taxon>
        <taxon>Bacillati</taxon>
        <taxon>Bacillota</taxon>
        <taxon>Bacilli</taxon>
        <taxon>Lactobacillales</taxon>
        <taxon>Aerococcaceae</taxon>
        <taxon>Aerococcus</taxon>
    </lineage>
</organism>
<accession>A0A2I1K7N5</accession>
<dbReference type="SUPFAM" id="SSF54427">
    <property type="entry name" value="NTF2-like"/>
    <property type="match status" value="1"/>
</dbReference>